<dbReference type="GO" id="GO:0005886">
    <property type="term" value="C:plasma membrane"/>
    <property type="evidence" value="ECO:0007669"/>
    <property type="project" value="UniProtKB-SubCell"/>
</dbReference>
<feature type="transmembrane region" description="Helical" evidence="8">
    <location>
        <begin position="12"/>
        <end position="33"/>
    </location>
</feature>
<dbReference type="Gene3D" id="3.30.240.20">
    <property type="entry name" value="bsu07140 like domains"/>
    <property type="match status" value="1"/>
</dbReference>
<accession>A0A560WGJ6</accession>
<dbReference type="AlphaFoldDB" id="A0A560WGJ6"/>
<evidence type="ECO:0000256" key="8">
    <source>
        <dbReference type="SAM" id="Phobius"/>
    </source>
</evidence>
<evidence type="ECO:0000256" key="7">
    <source>
        <dbReference type="SAM" id="MobiDB-lite"/>
    </source>
</evidence>
<organism evidence="10 11">
    <name type="scientific">Marihabitans asiaticum</name>
    <dbReference type="NCBI Taxonomy" id="415218"/>
    <lineage>
        <taxon>Bacteria</taxon>
        <taxon>Bacillati</taxon>
        <taxon>Actinomycetota</taxon>
        <taxon>Actinomycetes</taxon>
        <taxon>Micrococcales</taxon>
        <taxon>Intrasporangiaceae</taxon>
        <taxon>Marihabitans</taxon>
    </lineage>
</organism>
<dbReference type="InterPro" id="IPR023090">
    <property type="entry name" value="UPF0702_alpha/beta_dom_sf"/>
</dbReference>
<feature type="region of interest" description="Disordered" evidence="7">
    <location>
        <begin position="179"/>
        <end position="203"/>
    </location>
</feature>
<feature type="transmembrane region" description="Helical" evidence="8">
    <location>
        <begin position="70"/>
        <end position="90"/>
    </location>
</feature>
<dbReference type="EMBL" id="VIUW01000001">
    <property type="protein sequence ID" value="TWD16803.1"/>
    <property type="molecule type" value="Genomic_DNA"/>
</dbReference>
<evidence type="ECO:0000256" key="3">
    <source>
        <dbReference type="ARBA" id="ARBA00022475"/>
    </source>
</evidence>
<keyword evidence="6 8" id="KW-0472">Membrane</keyword>
<evidence type="ECO:0000256" key="2">
    <source>
        <dbReference type="ARBA" id="ARBA00006448"/>
    </source>
</evidence>
<keyword evidence="11" id="KW-1185">Reference proteome</keyword>
<evidence type="ECO:0000256" key="5">
    <source>
        <dbReference type="ARBA" id="ARBA00022989"/>
    </source>
</evidence>
<keyword evidence="4 8" id="KW-0812">Transmembrane</keyword>
<dbReference type="PANTHER" id="PTHR34582">
    <property type="entry name" value="UPF0702 TRANSMEMBRANE PROTEIN YCAP"/>
    <property type="match status" value="1"/>
</dbReference>
<gene>
    <name evidence="10" type="ORF">FB557_0340</name>
</gene>
<feature type="compositionally biased region" description="Basic and acidic residues" evidence="7">
    <location>
        <begin position="179"/>
        <end position="189"/>
    </location>
</feature>
<proteinExistence type="inferred from homology"/>
<evidence type="ECO:0000259" key="9">
    <source>
        <dbReference type="Pfam" id="PF04239"/>
    </source>
</evidence>
<dbReference type="OrthoDB" id="3266405at2"/>
<evidence type="ECO:0000256" key="6">
    <source>
        <dbReference type="ARBA" id="ARBA00023136"/>
    </source>
</evidence>
<dbReference type="PANTHER" id="PTHR34582:SF6">
    <property type="entry name" value="UPF0702 TRANSMEMBRANE PROTEIN YCAP"/>
    <property type="match status" value="1"/>
</dbReference>
<keyword evidence="3" id="KW-1003">Cell membrane</keyword>
<comment type="similarity">
    <text evidence="2">Belongs to the UPF0702 family.</text>
</comment>
<reference evidence="10 11" key="1">
    <citation type="submission" date="2019-06" db="EMBL/GenBank/DDBJ databases">
        <title>Sequencing the genomes of 1000 actinobacteria strains.</title>
        <authorList>
            <person name="Klenk H.-P."/>
        </authorList>
    </citation>
    <scope>NUCLEOTIDE SEQUENCE [LARGE SCALE GENOMIC DNA]</scope>
    <source>
        <strain evidence="10 11">DSM 18935</strain>
    </source>
</reference>
<evidence type="ECO:0000256" key="4">
    <source>
        <dbReference type="ARBA" id="ARBA00022692"/>
    </source>
</evidence>
<feature type="domain" description="YetF C-terminal" evidence="9">
    <location>
        <begin position="103"/>
        <end position="161"/>
    </location>
</feature>
<feature type="transmembrane region" description="Helical" evidence="8">
    <location>
        <begin position="45"/>
        <end position="64"/>
    </location>
</feature>
<dbReference type="InterPro" id="IPR007353">
    <property type="entry name" value="DUF421"/>
</dbReference>
<name>A0A560WGJ6_9MICO</name>
<evidence type="ECO:0000313" key="11">
    <source>
        <dbReference type="Proteomes" id="UP000315628"/>
    </source>
</evidence>
<protein>
    <submittedName>
        <fullName evidence="10">Uncharacterized membrane protein YcaP (DUF421 family)</fullName>
    </submittedName>
</protein>
<evidence type="ECO:0000256" key="1">
    <source>
        <dbReference type="ARBA" id="ARBA00004651"/>
    </source>
</evidence>
<dbReference type="Pfam" id="PF04239">
    <property type="entry name" value="DUF421"/>
    <property type="match status" value="1"/>
</dbReference>
<keyword evidence="5 8" id="KW-1133">Transmembrane helix</keyword>
<sequence>MDVLEYYLGMHPMGAIAVVLSTVLLYSAFAFFLSRFGQRMYASPSSLDLAVVTVLGAIVGRAILGQVPTLSGGLLALATLFAMETLAGRVQRMERMQARQRYRATAVMINGRIDRPELHKHGLDEAALWAALRQSGVVHPSQVALVVLERGGRFSVMRTGEEIHPAVLTGVRRASELREQLIGKKDGAKKSAPKPPGEAEAKG</sequence>
<comment type="subcellular location">
    <subcellularLocation>
        <location evidence="1">Cell membrane</location>
        <topology evidence="1">Multi-pass membrane protein</topology>
    </subcellularLocation>
</comment>
<dbReference type="RefSeq" id="WP_144855064.1">
    <property type="nucleotide sequence ID" value="NZ_BAAAYT010000006.1"/>
</dbReference>
<comment type="caution">
    <text evidence="10">The sequence shown here is derived from an EMBL/GenBank/DDBJ whole genome shotgun (WGS) entry which is preliminary data.</text>
</comment>
<dbReference type="Proteomes" id="UP000315628">
    <property type="component" value="Unassembled WGS sequence"/>
</dbReference>
<evidence type="ECO:0000313" key="10">
    <source>
        <dbReference type="EMBL" id="TWD16803.1"/>
    </source>
</evidence>